<dbReference type="AlphaFoldDB" id="A0A7G9YLJ3"/>
<protein>
    <submittedName>
        <fullName evidence="1">Uncharacterized protein</fullName>
    </submittedName>
</protein>
<sequence length="94" mass="10976">MKKEVFISNKLQYFLTHTDPVTMARNIVWRKPHKKKYGYLKKSYRINGKVKTEEIYVGPDEVATKIGSLAIPVISISMINQVNKEYPARSRCMR</sequence>
<accession>A0A7G9YLJ3</accession>
<dbReference type="EMBL" id="MT631365">
    <property type="protein sequence ID" value="QNO48877.1"/>
    <property type="molecule type" value="Genomic_DNA"/>
</dbReference>
<name>A0A7G9YLJ3_9EURY</name>
<evidence type="ECO:0000313" key="1">
    <source>
        <dbReference type="EMBL" id="QNO48877.1"/>
    </source>
</evidence>
<reference evidence="1" key="1">
    <citation type="submission" date="2020-06" db="EMBL/GenBank/DDBJ databases">
        <title>Unique genomic features of the anaerobic methanotrophic archaea.</title>
        <authorList>
            <person name="Chadwick G.L."/>
            <person name="Skennerton C.T."/>
            <person name="Laso-Perez R."/>
            <person name="Leu A.O."/>
            <person name="Speth D.R."/>
            <person name="Yu H."/>
            <person name="Morgan-Lang C."/>
            <person name="Hatzenpichler R."/>
            <person name="Goudeau D."/>
            <person name="Malmstrom R."/>
            <person name="Brazelton W.J."/>
            <person name="Woyke T."/>
            <person name="Hallam S.J."/>
            <person name="Tyson G.W."/>
            <person name="Wegener G."/>
            <person name="Boetius A."/>
            <person name="Orphan V."/>
        </authorList>
    </citation>
    <scope>NUCLEOTIDE SEQUENCE</scope>
</reference>
<proteinExistence type="predicted"/>
<organism evidence="1">
    <name type="scientific">Candidatus Methanogaster sp. ANME-2c ERB4</name>
    <dbReference type="NCBI Taxonomy" id="2759911"/>
    <lineage>
        <taxon>Archaea</taxon>
        <taxon>Methanobacteriati</taxon>
        <taxon>Methanobacteriota</taxon>
        <taxon>Stenosarchaea group</taxon>
        <taxon>Methanomicrobia</taxon>
        <taxon>Methanosarcinales</taxon>
        <taxon>ANME-2 cluster</taxon>
        <taxon>Candidatus Methanogasteraceae</taxon>
        <taxon>Candidatus Methanogaster</taxon>
    </lineage>
</organism>
<gene>
    <name evidence="1" type="ORF">JFFFLBDL_00002</name>
</gene>